<name>A0AA40ST72_9NOST</name>
<reference evidence="3" key="1">
    <citation type="submission" date="2019-07" db="EMBL/GenBank/DDBJ databases">
        <title>Toxilogical consequences of a new and cryptic species of cyanobacteria (Komarekiella delphini-convector) recovered from the epidermis of a bottlenose dolphin and 1500 ft. in the air.</title>
        <authorList>
            <person name="Brown A.O."/>
            <person name="Dvorak P."/>
            <person name="Villanueva C.D."/>
            <person name="Foss A.J."/>
            <person name="Garvey A.D."/>
            <person name="Gibson Q.A."/>
            <person name="Johansen J.R."/>
            <person name="Casamatta D.A."/>
        </authorList>
    </citation>
    <scope>NUCLEOTIDE SEQUENCE</scope>
    <source>
        <strain evidence="3">SJRDD-AB1</strain>
    </source>
</reference>
<accession>A0AA40ST72</accession>
<organism evidence="3 4">
    <name type="scientific">Komarekiella delphini-convector SJRDD-AB1</name>
    <dbReference type="NCBI Taxonomy" id="2593771"/>
    <lineage>
        <taxon>Bacteria</taxon>
        <taxon>Bacillati</taxon>
        <taxon>Cyanobacteriota</taxon>
        <taxon>Cyanophyceae</taxon>
        <taxon>Nostocales</taxon>
        <taxon>Nostocaceae</taxon>
        <taxon>Komarekiella</taxon>
        <taxon>Komarekiella delphini-convector</taxon>
    </lineage>
</organism>
<evidence type="ECO:0000256" key="1">
    <source>
        <dbReference type="SAM" id="MobiDB-lite"/>
    </source>
</evidence>
<feature type="compositionally biased region" description="Low complexity" evidence="1">
    <location>
        <begin position="151"/>
        <end position="163"/>
    </location>
</feature>
<evidence type="ECO:0000313" key="4">
    <source>
        <dbReference type="Proteomes" id="UP001165986"/>
    </source>
</evidence>
<comment type="caution">
    <text evidence="3">The sequence shown here is derived from an EMBL/GenBank/DDBJ whole genome shotgun (WGS) entry which is preliminary data.</text>
</comment>
<dbReference type="AlphaFoldDB" id="A0AA40ST72"/>
<proteinExistence type="predicted"/>
<keyword evidence="2" id="KW-0732">Signal</keyword>
<feature type="signal peptide" evidence="2">
    <location>
        <begin position="1"/>
        <end position="23"/>
    </location>
</feature>
<evidence type="ECO:0000313" key="3">
    <source>
        <dbReference type="EMBL" id="MBD6614604.1"/>
    </source>
</evidence>
<sequence>MKTATAIATALALVSLTTVPVLAASATKYQFKGQNASASFYQSDNCSYTDVYVSAFENVTKSGPGAPTSQTGVYFYYSSYDYCTGTQVYGSGFSENVIFTSSKLNSAALNATFPVYDYSLGTTKTATVNLNWTGTGDTYRGKYSSRNQGPGYTSSYRSSGSSRDAQVSGSVTLDGTNLIANLTSYGSLSSSTSGSLEIIK</sequence>
<protein>
    <submittedName>
        <fullName evidence="3">Uncharacterized protein</fullName>
    </submittedName>
</protein>
<dbReference type="EMBL" id="VJXY01000001">
    <property type="protein sequence ID" value="MBD6614604.1"/>
    <property type="molecule type" value="Genomic_DNA"/>
</dbReference>
<keyword evidence="4" id="KW-1185">Reference proteome</keyword>
<dbReference type="Proteomes" id="UP001165986">
    <property type="component" value="Unassembled WGS sequence"/>
</dbReference>
<gene>
    <name evidence="3" type="ORF">FNW02_01640</name>
</gene>
<dbReference type="RefSeq" id="WP_191755844.1">
    <property type="nucleotide sequence ID" value="NZ_VJXY01000001.1"/>
</dbReference>
<feature type="region of interest" description="Disordered" evidence="1">
    <location>
        <begin position="141"/>
        <end position="163"/>
    </location>
</feature>
<evidence type="ECO:0000256" key="2">
    <source>
        <dbReference type="SAM" id="SignalP"/>
    </source>
</evidence>
<feature type="chain" id="PRO_5041466344" evidence="2">
    <location>
        <begin position="24"/>
        <end position="200"/>
    </location>
</feature>